<dbReference type="PROSITE" id="PS50002">
    <property type="entry name" value="SH3"/>
    <property type="match status" value="1"/>
</dbReference>
<dbReference type="InterPro" id="IPR039688">
    <property type="entry name" value="STAC1/2/3"/>
</dbReference>
<dbReference type="InterPro" id="IPR036028">
    <property type="entry name" value="SH3-like_dom_sf"/>
</dbReference>
<dbReference type="GO" id="GO:0042383">
    <property type="term" value="C:sarcolemma"/>
    <property type="evidence" value="ECO:0007669"/>
    <property type="project" value="UniProtKB-SubCell"/>
</dbReference>
<dbReference type="SUPFAM" id="SSF57889">
    <property type="entry name" value="Cysteine-rich domain"/>
    <property type="match status" value="1"/>
</dbReference>
<dbReference type="GO" id="GO:0003009">
    <property type="term" value="P:skeletal muscle contraction"/>
    <property type="evidence" value="ECO:0007669"/>
    <property type="project" value="TreeGrafter"/>
</dbReference>
<feature type="domain" description="SH3" evidence="13">
    <location>
        <begin position="196"/>
        <end position="255"/>
    </location>
</feature>
<keyword evidence="7" id="KW-0677">Repeat</keyword>
<keyword evidence="6" id="KW-0479">Metal-binding</keyword>
<dbReference type="SUPFAM" id="SSF50044">
    <property type="entry name" value="SH3-domain"/>
    <property type="match status" value="1"/>
</dbReference>
<dbReference type="InterPro" id="IPR002219">
    <property type="entry name" value="PKC_DAG/PE"/>
</dbReference>
<evidence type="ECO:0000313" key="16">
    <source>
        <dbReference type="Proteomes" id="UP000694388"/>
    </source>
</evidence>
<dbReference type="GO" id="GO:0005737">
    <property type="term" value="C:cytoplasm"/>
    <property type="evidence" value="ECO:0007669"/>
    <property type="project" value="UniProtKB-SubCell"/>
</dbReference>
<dbReference type="Pfam" id="PF00018">
    <property type="entry name" value="SH3_1"/>
    <property type="match status" value="1"/>
</dbReference>
<accession>A0A8C4Q3F6</accession>
<evidence type="ECO:0000256" key="10">
    <source>
        <dbReference type="ARBA" id="ARBA00023136"/>
    </source>
</evidence>
<evidence type="ECO:0000256" key="6">
    <source>
        <dbReference type="ARBA" id="ARBA00022723"/>
    </source>
</evidence>
<dbReference type="PRINTS" id="PR00452">
    <property type="entry name" value="SH3DOMAIN"/>
</dbReference>
<organism evidence="15 16">
    <name type="scientific">Eptatretus burgeri</name>
    <name type="common">Inshore hagfish</name>
    <dbReference type="NCBI Taxonomy" id="7764"/>
    <lineage>
        <taxon>Eukaryota</taxon>
        <taxon>Metazoa</taxon>
        <taxon>Chordata</taxon>
        <taxon>Craniata</taxon>
        <taxon>Vertebrata</taxon>
        <taxon>Cyclostomata</taxon>
        <taxon>Myxini</taxon>
        <taxon>Myxiniformes</taxon>
        <taxon>Myxinidae</taxon>
        <taxon>Eptatretinae</taxon>
        <taxon>Eptatretus</taxon>
    </lineage>
</organism>
<name>A0A8C4Q3F6_EPTBU</name>
<keyword evidence="3 11" id="KW-0728">SH3 domain</keyword>
<keyword evidence="10" id="KW-0472">Membrane</keyword>
<dbReference type="OMA" id="CKISAHL"/>
<feature type="region of interest" description="Disordered" evidence="12">
    <location>
        <begin position="1"/>
        <end position="32"/>
    </location>
</feature>
<dbReference type="PROSITE" id="PS50081">
    <property type="entry name" value="ZF_DAG_PE_2"/>
    <property type="match status" value="1"/>
</dbReference>
<protein>
    <submittedName>
        <fullName evidence="15">SH3 and cysteine rich domain 3</fullName>
    </submittedName>
</protein>
<sequence length="313" mass="34961">MAEDSERIPTPDKQSNGISQGSLSKDTNKGTTLEPSHSFADHIFKKPTFCDVCHHMIVGKNKDGNVKKYGLRCKLCRINIHHKCEENSAACWGKVPRGFKRHFSTPLVFTFKDILPIDTANKVDPVYETLRIGTSLSSRKSKSENDDKQGKTSKTSKDENAESEYSENEDENEEEGANGGDDAEGTPDAAGKPTMVPSYTYLALYRFAAQEKDDLDLHPGDRLQVIDDSNEEWWKGKIGESIGYFPANFTIKIRTTEGVFRCVRTFVGNRYLGQITLKQDQVCVEKGPESNGFMMVTSGRKKGLVPVDYLEAI</sequence>
<dbReference type="GO" id="GO:0008270">
    <property type="term" value="F:zinc ion binding"/>
    <property type="evidence" value="ECO:0007669"/>
    <property type="project" value="UniProtKB-KW"/>
</dbReference>
<dbReference type="Gene3D" id="3.30.60.20">
    <property type="match status" value="1"/>
</dbReference>
<reference evidence="15" key="1">
    <citation type="submission" date="2025-08" db="UniProtKB">
        <authorList>
            <consortium name="Ensembl"/>
        </authorList>
    </citation>
    <scope>IDENTIFICATION</scope>
</reference>
<dbReference type="PANTHER" id="PTHR15135:SF7">
    <property type="entry name" value="STAC-LIKE, ISOFORM J"/>
    <property type="match status" value="1"/>
</dbReference>
<dbReference type="Pfam" id="PF07653">
    <property type="entry name" value="SH3_2"/>
    <property type="match status" value="1"/>
</dbReference>
<feature type="region of interest" description="Disordered" evidence="12">
    <location>
        <begin position="136"/>
        <end position="193"/>
    </location>
</feature>
<dbReference type="SMART" id="SM00326">
    <property type="entry name" value="SH3"/>
    <property type="match status" value="1"/>
</dbReference>
<dbReference type="SMART" id="SM00109">
    <property type="entry name" value="C1"/>
    <property type="match status" value="1"/>
</dbReference>
<evidence type="ECO:0000259" key="13">
    <source>
        <dbReference type="PROSITE" id="PS50002"/>
    </source>
</evidence>
<dbReference type="FunFam" id="3.30.60.20:FF:000022">
    <property type="entry name" value="SH3 and cysteine-rich domain-containing protein 3 isoform 2"/>
    <property type="match status" value="1"/>
</dbReference>
<evidence type="ECO:0000256" key="4">
    <source>
        <dbReference type="ARBA" id="ARBA00022475"/>
    </source>
</evidence>
<proteinExistence type="predicted"/>
<dbReference type="CDD" id="cd20817">
    <property type="entry name" value="C1_Stac"/>
    <property type="match status" value="1"/>
</dbReference>
<keyword evidence="8" id="KW-0863">Zinc-finger</keyword>
<feature type="compositionally biased region" description="Basic and acidic residues" evidence="12">
    <location>
        <begin position="141"/>
        <end position="160"/>
    </location>
</feature>
<dbReference type="Ensembl" id="ENSEBUT00000009957.1">
    <property type="protein sequence ID" value="ENSEBUP00000009433.1"/>
    <property type="gene ID" value="ENSEBUG00000006078.1"/>
</dbReference>
<keyword evidence="16" id="KW-1185">Reference proteome</keyword>
<dbReference type="Pfam" id="PF00130">
    <property type="entry name" value="C1_1"/>
    <property type="match status" value="1"/>
</dbReference>
<keyword evidence="5" id="KW-0963">Cytoplasm</keyword>
<dbReference type="Pfam" id="PF16664">
    <property type="entry name" value="STAC2_u1"/>
    <property type="match status" value="1"/>
</dbReference>
<evidence type="ECO:0000256" key="7">
    <source>
        <dbReference type="ARBA" id="ARBA00022737"/>
    </source>
</evidence>
<evidence type="ECO:0000256" key="11">
    <source>
        <dbReference type="PROSITE-ProRule" id="PRU00192"/>
    </source>
</evidence>
<evidence type="ECO:0000256" key="8">
    <source>
        <dbReference type="ARBA" id="ARBA00022771"/>
    </source>
</evidence>
<keyword evidence="4" id="KW-1003">Cell membrane</keyword>
<evidence type="ECO:0000313" key="15">
    <source>
        <dbReference type="Ensembl" id="ENSEBUP00000009433.1"/>
    </source>
</evidence>
<evidence type="ECO:0000256" key="2">
    <source>
        <dbReference type="ARBA" id="ARBA00004496"/>
    </source>
</evidence>
<evidence type="ECO:0000256" key="9">
    <source>
        <dbReference type="ARBA" id="ARBA00022833"/>
    </source>
</evidence>
<dbReference type="GO" id="GO:1903078">
    <property type="term" value="P:positive regulation of protein localization to plasma membrane"/>
    <property type="evidence" value="ECO:0007669"/>
    <property type="project" value="TreeGrafter"/>
</dbReference>
<keyword evidence="9" id="KW-0862">Zinc</keyword>
<comment type="subcellular location">
    <subcellularLocation>
        <location evidence="1">Cell membrane</location>
        <location evidence="1">Sarcolemma</location>
        <topology evidence="1">Peripheral membrane protein</topology>
        <orientation evidence="1">Cytoplasmic side</orientation>
    </subcellularLocation>
    <subcellularLocation>
        <location evidence="2">Cytoplasm</location>
    </subcellularLocation>
</comment>
<evidence type="ECO:0000256" key="5">
    <source>
        <dbReference type="ARBA" id="ARBA00022490"/>
    </source>
</evidence>
<dbReference type="GeneTree" id="ENSGT00950000183092"/>
<reference evidence="15" key="2">
    <citation type="submission" date="2025-09" db="UniProtKB">
        <authorList>
            <consortium name="Ensembl"/>
        </authorList>
    </citation>
    <scope>IDENTIFICATION</scope>
</reference>
<evidence type="ECO:0000256" key="1">
    <source>
        <dbReference type="ARBA" id="ARBA00004278"/>
    </source>
</evidence>
<evidence type="ECO:0000256" key="12">
    <source>
        <dbReference type="SAM" id="MobiDB-lite"/>
    </source>
</evidence>
<dbReference type="InterPro" id="IPR001452">
    <property type="entry name" value="SH3_domain"/>
</dbReference>
<dbReference type="Gene3D" id="2.30.30.40">
    <property type="entry name" value="SH3 Domains"/>
    <property type="match status" value="1"/>
</dbReference>
<evidence type="ECO:0000256" key="3">
    <source>
        <dbReference type="ARBA" id="ARBA00022443"/>
    </source>
</evidence>
<dbReference type="AlphaFoldDB" id="A0A8C4Q3F6"/>
<feature type="domain" description="Phorbol-ester/DAG-type" evidence="14">
    <location>
        <begin position="36"/>
        <end position="91"/>
    </location>
</feature>
<feature type="compositionally biased region" description="Acidic residues" evidence="12">
    <location>
        <begin position="161"/>
        <end position="185"/>
    </location>
</feature>
<dbReference type="PANTHER" id="PTHR15135">
    <property type="entry name" value="STAC"/>
    <property type="match status" value="1"/>
</dbReference>
<dbReference type="InterPro" id="IPR046349">
    <property type="entry name" value="C1-like_sf"/>
</dbReference>
<evidence type="ECO:0000259" key="14">
    <source>
        <dbReference type="PROSITE" id="PS50081"/>
    </source>
</evidence>
<feature type="compositionally biased region" description="Polar residues" evidence="12">
    <location>
        <begin position="12"/>
        <end position="32"/>
    </location>
</feature>
<dbReference type="Proteomes" id="UP000694388">
    <property type="component" value="Unplaced"/>
</dbReference>
<feature type="compositionally biased region" description="Basic and acidic residues" evidence="12">
    <location>
        <begin position="1"/>
        <end position="10"/>
    </location>
</feature>